<keyword evidence="2" id="KW-0833">Ubl conjugation pathway</keyword>
<evidence type="ECO:0000259" key="4">
    <source>
        <dbReference type="PROSITE" id="PS50053"/>
    </source>
</evidence>
<accession>A0AA39CB63</accession>
<dbReference type="SMART" id="SM00213">
    <property type="entry name" value="UBQ"/>
    <property type="match status" value="1"/>
</dbReference>
<dbReference type="PANTHER" id="PTHR47890:SF1">
    <property type="entry name" value="LD24308P"/>
    <property type="match status" value="1"/>
</dbReference>
<evidence type="ECO:0000256" key="2">
    <source>
        <dbReference type="ARBA" id="ARBA00022786"/>
    </source>
</evidence>
<feature type="compositionally biased region" description="Basic and acidic residues" evidence="3">
    <location>
        <begin position="666"/>
        <end position="678"/>
    </location>
</feature>
<dbReference type="InterPro" id="IPR032062">
    <property type="entry name" value="DUF4803"/>
</dbReference>
<dbReference type="FunFam" id="3.10.20.90:FF:000301">
    <property type="entry name" value="Small ubiquitin-related modifier 1"/>
    <property type="match status" value="1"/>
</dbReference>
<dbReference type="InterPro" id="IPR029071">
    <property type="entry name" value="Ubiquitin-like_domsf"/>
</dbReference>
<proteinExistence type="predicted"/>
<gene>
    <name evidence="5" type="ORF">PV328_008320</name>
</gene>
<dbReference type="Proteomes" id="UP001168990">
    <property type="component" value="Unassembled WGS sequence"/>
</dbReference>
<dbReference type="PANTHER" id="PTHR47890">
    <property type="entry name" value="LD24308P"/>
    <property type="match status" value="1"/>
</dbReference>
<feature type="domain" description="Ubiquitin-like" evidence="4">
    <location>
        <begin position="19"/>
        <end position="96"/>
    </location>
</feature>
<reference evidence="5" key="2">
    <citation type="submission" date="2023-03" db="EMBL/GenBank/DDBJ databases">
        <authorList>
            <person name="Inwood S.N."/>
            <person name="Skelly J.G."/>
            <person name="Guhlin J."/>
            <person name="Harrop T.W.R."/>
            <person name="Goldson S.G."/>
            <person name="Dearden P.K."/>
        </authorList>
    </citation>
    <scope>NUCLEOTIDE SEQUENCE</scope>
    <source>
        <strain evidence="5">Irish</strain>
        <tissue evidence="5">Whole body</tissue>
    </source>
</reference>
<dbReference type="EMBL" id="JAQQBS010001423">
    <property type="protein sequence ID" value="KAK0160977.1"/>
    <property type="molecule type" value="Genomic_DNA"/>
</dbReference>
<dbReference type="CDD" id="cd16114">
    <property type="entry name" value="Ubl_SUMO1"/>
    <property type="match status" value="1"/>
</dbReference>
<organism evidence="5 6">
    <name type="scientific">Microctonus aethiopoides</name>
    <dbReference type="NCBI Taxonomy" id="144406"/>
    <lineage>
        <taxon>Eukaryota</taxon>
        <taxon>Metazoa</taxon>
        <taxon>Ecdysozoa</taxon>
        <taxon>Arthropoda</taxon>
        <taxon>Hexapoda</taxon>
        <taxon>Insecta</taxon>
        <taxon>Pterygota</taxon>
        <taxon>Neoptera</taxon>
        <taxon>Endopterygota</taxon>
        <taxon>Hymenoptera</taxon>
        <taxon>Apocrita</taxon>
        <taxon>Ichneumonoidea</taxon>
        <taxon>Braconidae</taxon>
        <taxon>Euphorinae</taxon>
        <taxon>Microctonus</taxon>
    </lineage>
</organism>
<dbReference type="InterPro" id="IPR022617">
    <property type="entry name" value="Rad60/SUMO-like_dom"/>
</dbReference>
<protein>
    <recommendedName>
        <fullName evidence="4">Ubiquitin-like domain-containing protein</fullName>
    </recommendedName>
</protein>
<dbReference type="AlphaFoldDB" id="A0AA39CB63"/>
<name>A0AA39CB63_9HYME</name>
<dbReference type="Gene3D" id="3.10.20.90">
    <property type="entry name" value="Phosphatidylinositol 3-kinase Catalytic Subunit, Chain A, domain 1"/>
    <property type="match status" value="1"/>
</dbReference>
<dbReference type="PROSITE" id="PS50053">
    <property type="entry name" value="UBIQUITIN_2"/>
    <property type="match status" value="1"/>
</dbReference>
<reference evidence="5" key="1">
    <citation type="journal article" date="2023" name="bioRxiv">
        <title>Scaffold-level genome assemblies of two parasitoid biocontrol wasps reveal the parthenogenesis mechanism and an associated novel virus.</title>
        <authorList>
            <person name="Inwood S."/>
            <person name="Skelly J."/>
            <person name="Guhlin J."/>
            <person name="Harrop T."/>
            <person name="Goldson S."/>
            <person name="Dearden P."/>
        </authorList>
    </citation>
    <scope>NUCLEOTIDE SEQUENCE</scope>
    <source>
        <strain evidence="5">Irish</strain>
        <tissue evidence="5">Whole body</tissue>
    </source>
</reference>
<dbReference type="SUPFAM" id="SSF54236">
    <property type="entry name" value="Ubiquitin-like"/>
    <property type="match status" value="1"/>
</dbReference>
<evidence type="ECO:0000256" key="1">
    <source>
        <dbReference type="ARBA" id="ARBA00022499"/>
    </source>
</evidence>
<evidence type="ECO:0000256" key="3">
    <source>
        <dbReference type="SAM" id="MobiDB-lite"/>
    </source>
</evidence>
<sequence>MSDNQEQKPEAGPGDANSEYIKLKVVGNDSNEIHFRVKMTTQMGKLKKSYSDRVGVPMTSLRFLFDGKRINDDETPKQLEMENDDVIEVYQEQTGVILAKHQVNPFVATIGDIATVSNFANDALAFVNGELPLENLIMGSTGHAINTIIEKMDELSNTLNEMEANNERRMNYMLETLISRIPQEIKVDTGLSKLHDLIVRVDKLFENYNYYSKNPESYDRSTIDNFINAVISHQKGDLSDTLDNMHSLMMPGRSAKYQKPLLEILNQKTKMLSFGELCSAGTSPQQRLFEIYHAILLTEARAYIMNIFSYAMLTKYKNTSFAGEMRKAAEQLVTRARGYLVSTKRAMKEASITLDYCDPNNFTRGENFVELEKSIQMFIVNEVDLNDNSCGNVCERSDSAGLRSDARKCNGNNGNSWCPLQSCYGRIYDCISAGETSVCELSKSSLRRYDWVKDSNARSYGNTNSCDGRIKNPVDYTSGVRLCDVCICTCADEIGDSPASRTINLRPQLSNIEANMVITGVKFISSDKIIHIQIKEGELMSGGRIKPETEHWVEPETFMYDPTVGYYGRRVGSFFLTTGNTTKFMKQGKDFAFVNYFQRHVNLDDVKAPTDYVVTGVKFMREGNDTDGRSRRPLQLSIYVTKFDFSKGILLKDSSYWICQENMPNRPKDYGRRPRNEVELSEPDDPTKGLDHKTVSEPGEMVAFRASDRAKDAGQATIPFFDGQSITSTISTALSGLGLFHRGTTGSGGFLALRLLTLDLPEYVNTELTPEMIASFEPVN</sequence>
<keyword evidence="6" id="KW-1185">Reference proteome</keyword>
<dbReference type="Pfam" id="PF16061">
    <property type="entry name" value="DUF4803"/>
    <property type="match status" value="1"/>
</dbReference>
<feature type="region of interest" description="Disordered" evidence="3">
    <location>
        <begin position="666"/>
        <end position="694"/>
    </location>
</feature>
<feature type="compositionally biased region" description="Basic and acidic residues" evidence="3">
    <location>
        <begin position="685"/>
        <end position="694"/>
    </location>
</feature>
<keyword evidence="1" id="KW-1017">Isopeptide bond</keyword>
<dbReference type="InterPro" id="IPR000626">
    <property type="entry name" value="Ubiquitin-like_dom"/>
</dbReference>
<evidence type="ECO:0000313" key="6">
    <source>
        <dbReference type="Proteomes" id="UP001168990"/>
    </source>
</evidence>
<dbReference type="InterPro" id="IPR046332">
    <property type="entry name" value="SUMO1_Ubl"/>
</dbReference>
<comment type="caution">
    <text evidence="5">The sequence shown here is derived from an EMBL/GenBank/DDBJ whole genome shotgun (WGS) entry which is preliminary data.</text>
</comment>
<dbReference type="Pfam" id="PF11976">
    <property type="entry name" value="Rad60-SLD"/>
    <property type="match status" value="1"/>
</dbReference>
<evidence type="ECO:0000313" key="5">
    <source>
        <dbReference type="EMBL" id="KAK0160977.1"/>
    </source>
</evidence>